<evidence type="ECO:0000313" key="3">
    <source>
        <dbReference type="EMBL" id="KIY69268.1"/>
    </source>
</evidence>
<evidence type="ECO:0000313" key="4">
    <source>
        <dbReference type="Proteomes" id="UP000054007"/>
    </source>
</evidence>
<feature type="chain" id="PRO_5002317353" evidence="2">
    <location>
        <begin position="19"/>
        <end position="96"/>
    </location>
</feature>
<name>A0A0D7BFH0_9AGAR</name>
<reference evidence="3 4" key="1">
    <citation type="journal article" date="2015" name="Fungal Genet. Biol.">
        <title>Evolution of novel wood decay mechanisms in Agaricales revealed by the genome sequences of Fistulina hepatica and Cylindrobasidium torrendii.</title>
        <authorList>
            <person name="Floudas D."/>
            <person name="Held B.W."/>
            <person name="Riley R."/>
            <person name="Nagy L.G."/>
            <person name="Koehler G."/>
            <person name="Ransdell A.S."/>
            <person name="Younus H."/>
            <person name="Chow J."/>
            <person name="Chiniquy J."/>
            <person name="Lipzen A."/>
            <person name="Tritt A."/>
            <person name="Sun H."/>
            <person name="Haridas S."/>
            <person name="LaButti K."/>
            <person name="Ohm R.A."/>
            <person name="Kues U."/>
            <person name="Blanchette R.A."/>
            <person name="Grigoriev I.V."/>
            <person name="Minto R.E."/>
            <person name="Hibbett D.S."/>
        </authorList>
    </citation>
    <scope>NUCLEOTIDE SEQUENCE [LARGE SCALE GENOMIC DNA]</scope>
    <source>
        <strain evidence="3 4">FP15055 ss-10</strain>
    </source>
</reference>
<evidence type="ECO:0000256" key="2">
    <source>
        <dbReference type="SAM" id="SignalP"/>
    </source>
</evidence>
<feature type="region of interest" description="Disordered" evidence="1">
    <location>
        <begin position="72"/>
        <end position="96"/>
    </location>
</feature>
<dbReference type="EMBL" id="KN880487">
    <property type="protein sequence ID" value="KIY69268.1"/>
    <property type="molecule type" value="Genomic_DNA"/>
</dbReference>
<keyword evidence="2" id="KW-0732">Signal</keyword>
<evidence type="ECO:0000256" key="1">
    <source>
        <dbReference type="SAM" id="MobiDB-lite"/>
    </source>
</evidence>
<gene>
    <name evidence="3" type="ORF">CYLTODRAFT_452775</name>
</gene>
<proteinExistence type="predicted"/>
<protein>
    <submittedName>
        <fullName evidence="3">Uncharacterized protein</fullName>
    </submittedName>
</protein>
<keyword evidence="4" id="KW-1185">Reference proteome</keyword>
<sequence>MTRLVLVAAAAFVLSAFAAPVVDLKDIVNKRAVDTEHALKDGTVKWERRAVDTEHALKDGTVKWEKRAVDTEDALKDGTSGKEFEHDGQNEFREER</sequence>
<feature type="signal peptide" evidence="2">
    <location>
        <begin position="1"/>
        <end position="18"/>
    </location>
</feature>
<accession>A0A0D7BFH0</accession>
<organism evidence="3 4">
    <name type="scientific">Cylindrobasidium torrendii FP15055 ss-10</name>
    <dbReference type="NCBI Taxonomy" id="1314674"/>
    <lineage>
        <taxon>Eukaryota</taxon>
        <taxon>Fungi</taxon>
        <taxon>Dikarya</taxon>
        <taxon>Basidiomycota</taxon>
        <taxon>Agaricomycotina</taxon>
        <taxon>Agaricomycetes</taxon>
        <taxon>Agaricomycetidae</taxon>
        <taxon>Agaricales</taxon>
        <taxon>Marasmiineae</taxon>
        <taxon>Physalacriaceae</taxon>
        <taxon>Cylindrobasidium</taxon>
    </lineage>
</organism>
<dbReference type="AlphaFoldDB" id="A0A0D7BFH0"/>
<dbReference type="Proteomes" id="UP000054007">
    <property type="component" value="Unassembled WGS sequence"/>
</dbReference>